<organism evidence="2 3">
    <name type="scientific">Invertebrate iridovirus 25</name>
    <dbReference type="NCBI Taxonomy" id="1301280"/>
    <lineage>
        <taxon>Viruses</taxon>
        <taxon>Varidnaviria</taxon>
        <taxon>Bamfordvirae</taxon>
        <taxon>Nucleocytoviricota</taxon>
        <taxon>Megaviricetes</taxon>
        <taxon>Pimascovirales</taxon>
        <taxon>Pimascovirales incertae sedis</taxon>
        <taxon>Iridoviridae</taxon>
        <taxon>Betairidovirinae</taxon>
        <taxon>Chloriridovirus</taxon>
        <taxon>Chloriridovirus simulium2</taxon>
    </lineage>
</organism>
<dbReference type="PANTHER" id="PTHR32114">
    <property type="entry name" value="ABC TRANSPORTER ABCH.3"/>
    <property type="match status" value="1"/>
</dbReference>
<evidence type="ECO:0000256" key="1">
    <source>
        <dbReference type="SAM" id="Coils"/>
    </source>
</evidence>
<keyword evidence="1" id="KW-0175">Coiled coil</keyword>
<evidence type="ECO:0000313" key="3">
    <source>
        <dbReference type="Proteomes" id="UP000097612"/>
    </source>
</evidence>
<feature type="coiled-coil region" evidence="1">
    <location>
        <begin position="582"/>
        <end position="609"/>
    </location>
</feature>
<dbReference type="OrthoDB" id="7810at10239"/>
<feature type="coiled-coil region" evidence="1">
    <location>
        <begin position="638"/>
        <end position="665"/>
    </location>
</feature>
<dbReference type="InterPro" id="IPR027417">
    <property type="entry name" value="P-loop_NTPase"/>
</dbReference>
<dbReference type="PANTHER" id="PTHR32114:SF2">
    <property type="entry name" value="ABC TRANSPORTER ABCH.3"/>
    <property type="match status" value="1"/>
</dbReference>
<dbReference type="GeneID" id="18501539"/>
<proteinExistence type="predicted"/>
<evidence type="ECO:0000313" key="2">
    <source>
        <dbReference type="EMBL" id="CCV02185.1"/>
    </source>
</evidence>
<feature type="coiled-coil region" evidence="1">
    <location>
        <begin position="231"/>
        <end position="258"/>
    </location>
</feature>
<dbReference type="EMBL" id="HF920635">
    <property type="protein sequence ID" value="CCV02185.1"/>
    <property type="molecule type" value="Genomic_DNA"/>
</dbReference>
<reference evidence="2 3" key="1">
    <citation type="journal article" date="2013" name="Arch. Virol.">
        <title>Complete genome sequence of invertebrate iridovirus IIV-25 isolated from a blackfly larva.</title>
        <authorList>
            <person name="Piegu B."/>
            <person name="Guizard S."/>
            <person name="Spears T."/>
            <person name="Cruaud C."/>
            <person name="Couloux A."/>
            <person name="Bideshi D.K."/>
            <person name="Federici B.A."/>
            <person name="Bigot Y."/>
        </authorList>
    </citation>
    <scope>NUCLEOTIDE SEQUENCE [LARGE SCALE GENOMIC DNA]</scope>
</reference>
<dbReference type="Gene3D" id="3.40.50.300">
    <property type="entry name" value="P-loop containing nucleotide triphosphate hydrolases"/>
    <property type="match status" value="2"/>
</dbReference>
<dbReference type="Proteomes" id="UP000097612">
    <property type="component" value="Segment"/>
</dbReference>
<name>W8W2G9_9VIRU</name>
<dbReference type="RefSeq" id="YP_009010700.1">
    <property type="nucleotide sequence ID" value="NC_023613.1"/>
</dbReference>
<sequence length="815" mass="95341">MKLTLKNFRCYTSQTFEFEDDNITLISGASGRGKTSLLLAIQFALYGSSTHKYLVSHNSTSCEVTLIYKNFKVKRTKRPNILNVEVDGKFYEDKEAQIILNKYFGVINSSNFFMDLSHLEKMEFLEKIVNANCDVKDLKNKIKIELNCLVKQMAVLDGQILNANNMLEIVQKPTKVEKPIISKFFEDGIILSKEELFLKKEKTTSQLKLNENLNQLHSKLMYEQHHLQNEIDEVGNERVDESKEIQKLKSEIESLIQQKIHFEMCKNKMIMVKETLKELKKYEKYTSNDLEELNHQLKSLNVLIEKCLKYSKIREINKLKNEYITTLKLEQDEHFNTQSIVELQLKDLQLKESKINDLNQFEQINQKFNDYLNFNSKHNLNEIKERVADLKLKFFKNYNCKRCNHPFAINMDTFEMSEWTENMGGTTHHPPKDIKIKLCNLENLIVAIEEGDKFIKKTDINKVQETIKKIKKYKSLIVLVKPFTSSISLVKMKEKLDSEVCSNLDEPDLKDLETLDLEDLKDKKRDLTIKINKISDKLTCKNNLLKKIKIKEEDSNYNEEEHFKLINSIENKNALIQSKIINQEKFKKMEKLRSKLSQINIEIKNLNFVDMSSHLHHTLHFIDLGLEYHTHNHHYSMFQSQLKKYKKVKETLNELVENKKKLEQTYLKMCIFKQKVIESEHESLEGIINTINTHLSILLQDFFSESFGDPIQIYLELISEKRPQVNIVIHYKGNITDYKSLSTGEAARVKLAFDLTFKEILGEQIIMLDECTANLDQDLSTKIFNTVKSAFPSKCVLIIAHQVVMGTFDHVLNLN</sequence>
<protein>
    <submittedName>
        <fullName evidence="2">DNA double-strand break repair rad50 ATPase-like</fullName>
    </submittedName>
</protein>
<gene>
    <name evidence="2" type="primary">167R</name>
    <name evidence="2" type="ORF">IIV25_167R</name>
</gene>
<dbReference type="KEGG" id="vg:18501539"/>
<dbReference type="SUPFAM" id="SSF52540">
    <property type="entry name" value="P-loop containing nucleoside triphosphate hydrolases"/>
    <property type="match status" value="1"/>
</dbReference>
<accession>W8W2G9</accession>
<keyword evidence="3" id="KW-1185">Reference proteome</keyword>